<dbReference type="Proteomes" id="UP000620596">
    <property type="component" value="Unassembled WGS sequence"/>
</dbReference>
<dbReference type="Gene3D" id="1.10.579.10">
    <property type="entry name" value="DNA Cyclobutane Dipyrimidine Photolyase, subunit A, domain 3"/>
    <property type="match status" value="1"/>
</dbReference>
<protein>
    <submittedName>
        <fullName evidence="1">Cryptochrome/photolyase family protein</fullName>
    </submittedName>
</protein>
<dbReference type="RefSeq" id="WP_188705921.1">
    <property type="nucleotide sequence ID" value="NZ_BMIG01000001.1"/>
</dbReference>
<dbReference type="EMBL" id="BMIG01000001">
    <property type="protein sequence ID" value="GGA86015.1"/>
    <property type="molecule type" value="Genomic_DNA"/>
</dbReference>
<keyword evidence="2" id="KW-1185">Reference proteome</keyword>
<proteinExistence type="predicted"/>
<dbReference type="InterPro" id="IPR014729">
    <property type="entry name" value="Rossmann-like_a/b/a_fold"/>
</dbReference>
<dbReference type="Gene3D" id="1.10.10.1710">
    <property type="entry name" value="Deoxyribodipyrimidine photolyase-related"/>
    <property type="match status" value="1"/>
</dbReference>
<organism evidence="1 2">
    <name type="scientific">Polaromonas eurypsychrophila</name>
    <dbReference type="NCBI Taxonomy" id="1614635"/>
    <lineage>
        <taxon>Bacteria</taxon>
        <taxon>Pseudomonadati</taxon>
        <taxon>Pseudomonadota</taxon>
        <taxon>Betaproteobacteria</taxon>
        <taxon>Burkholderiales</taxon>
        <taxon>Comamonadaceae</taxon>
        <taxon>Polaromonas</taxon>
    </lineage>
</organism>
<dbReference type="AlphaFoldDB" id="A0A916S6J6"/>
<reference evidence="1" key="1">
    <citation type="journal article" date="2014" name="Int. J. Syst. Evol. Microbiol.">
        <title>Complete genome sequence of Corynebacterium casei LMG S-19264T (=DSM 44701T), isolated from a smear-ripened cheese.</title>
        <authorList>
            <consortium name="US DOE Joint Genome Institute (JGI-PGF)"/>
            <person name="Walter F."/>
            <person name="Albersmeier A."/>
            <person name="Kalinowski J."/>
            <person name="Ruckert C."/>
        </authorList>
    </citation>
    <scope>NUCLEOTIDE SEQUENCE</scope>
    <source>
        <strain evidence="1">CGMCC 1.15322</strain>
    </source>
</reference>
<dbReference type="Pfam" id="PF04244">
    <property type="entry name" value="DPRP"/>
    <property type="match status" value="2"/>
</dbReference>
<evidence type="ECO:0000313" key="2">
    <source>
        <dbReference type="Proteomes" id="UP000620596"/>
    </source>
</evidence>
<dbReference type="Gene3D" id="3.40.50.620">
    <property type="entry name" value="HUPs"/>
    <property type="match status" value="1"/>
</dbReference>
<name>A0A916S6J6_9BURK</name>
<sequence length="542" mass="61390">MKKIQCRRLVLILGDQLDEASSAFEDFDPAQDRVLMVEAFEESTHVWSHKIRTTLFLSAMRHFAEGLRERGWLVDYRALDTDGDQTISEGLLAAIAAHQPLAIVGVEPGDMRVRQQIENAVKSIAVGARVQTATSLKATKTVPKVSASAPRLSWREDKHFLCGLPQFRAWAGQSRSLRMEFFYRTLRKQYKVLMDDVKPDAPIGGQWNFDADNRKSFGKAGPKNLPSVPKFELDDITKDVIDLVNTHFADHPGQLDDFNWPVTRLQALQALQSFIDERLPQFGPHEDAMWTHLEFGWHSLLSSSLNLKLLNPLEVVLAAEAAYKKHGLDLASVEGFIRQVLGWREFMRGVYFLDMPELKTANHYGHTQPLPKWYWTGDTHMNCMKQCIGQTLKNGYSHHIQRLMVTGMFGVTAELSPQQVCDWYLAVYVDAVEWVELPNTAGMALFANGGRFTSKPYVASGAYVKRMSNYCAGCKYEPESRVGNDACPMTTLYWNFLDKHEASFAGNPRTALMVKNLQRMTPELRAQVRERAGEMLADLDNL</sequence>
<gene>
    <name evidence="1" type="ORF">GCM10011496_03290</name>
</gene>
<accession>A0A916S6J6</accession>
<reference evidence="1" key="2">
    <citation type="submission" date="2020-09" db="EMBL/GenBank/DDBJ databases">
        <authorList>
            <person name="Sun Q."/>
            <person name="Zhou Y."/>
        </authorList>
    </citation>
    <scope>NUCLEOTIDE SEQUENCE</scope>
    <source>
        <strain evidence="1">CGMCC 1.15322</strain>
    </source>
</reference>
<dbReference type="SUPFAM" id="SSF48173">
    <property type="entry name" value="Cryptochrome/photolyase FAD-binding domain"/>
    <property type="match status" value="1"/>
</dbReference>
<dbReference type="PANTHER" id="PTHR38657:SF1">
    <property type="entry name" value="SLR1343 PROTEIN"/>
    <property type="match status" value="1"/>
</dbReference>
<comment type="caution">
    <text evidence="1">The sequence shown here is derived from an EMBL/GenBank/DDBJ whole genome shotgun (WGS) entry which is preliminary data.</text>
</comment>
<dbReference type="InterPro" id="IPR052551">
    <property type="entry name" value="UV-DNA_repair_photolyase"/>
</dbReference>
<dbReference type="InterPro" id="IPR036134">
    <property type="entry name" value="Crypto/Photolyase_FAD-like_sf"/>
</dbReference>
<dbReference type="Gene3D" id="1.25.40.80">
    <property type="match status" value="1"/>
</dbReference>
<dbReference type="PANTHER" id="PTHR38657">
    <property type="entry name" value="SLR1343 PROTEIN"/>
    <property type="match status" value="1"/>
</dbReference>
<dbReference type="InterPro" id="IPR007357">
    <property type="entry name" value="PhrB-like"/>
</dbReference>
<evidence type="ECO:0000313" key="1">
    <source>
        <dbReference type="EMBL" id="GGA86015.1"/>
    </source>
</evidence>